<accession>A0A2A4X2L3</accession>
<comment type="similarity">
    <text evidence="1">Belongs to the metallo-beta-lactamase superfamily.</text>
</comment>
<reference evidence="8" key="1">
    <citation type="submission" date="2017-08" db="EMBL/GenBank/DDBJ databases">
        <title>A dynamic microbial community with high functional redundancy inhabits the cold, oxic subseafloor aquifer.</title>
        <authorList>
            <person name="Tully B.J."/>
            <person name="Wheat C.G."/>
            <person name="Glazer B.T."/>
            <person name="Huber J.A."/>
        </authorList>
    </citation>
    <scope>NUCLEOTIDE SEQUENCE [LARGE SCALE GENOMIC DNA]</scope>
</reference>
<feature type="domain" description="Metallo-beta-lactamase" evidence="6">
    <location>
        <begin position="51"/>
        <end position="249"/>
    </location>
</feature>
<evidence type="ECO:0000259" key="6">
    <source>
        <dbReference type="SMART" id="SM00849"/>
    </source>
</evidence>
<proteinExistence type="inferred from homology"/>
<comment type="caution">
    <text evidence="7">The sequence shown here is derived from an EMBL/GenBank/DDBJ whole genome shotgun (WGS) entry which is preliminary data.</text>
</comment>
<dbReference type="PANTHER" id="PTHR42978">
    <property type="entry name" value="QUORUM-QUENCHING LACTONASE YTNP-RELATED-RELATED"/>
    <property type="match status" value="1"/>
</dbReference>
<feature type="chain" id="PRO_5012155866" evidence="5">
    <location>
        <begin position="19"/>
        <end position="265"/>
    </location>
</feature>
<feature type="signal peptide" evidence="5">
    <location>
        <begin position="1"/>
        <end position="18"/>
    </location>
</feature>
<name>A0A2A4X2L3_9GAMM</name>
<evidence type="ECO:0000313" key="8">
    <source>
        <dbReference type="Proteomes" id="UP000218767"/>
    </source>
</evidence>
<evidence type="ECO:0000256" key="4">
    <source>
        <dbReference type="ARBA" id="ARBA00022833"/>
    </source>
</evidence>
<dbReference type="Pfam" id="PF00753">
    <property type="entry name" value="Lactamase_B"/>
    <property type="match status" value="1"/>
</dbReference>
<evidence type="ECO:0000313" key="7">
    <source>
        <dbReference type="EMBL" id="PCI76297.1"/>
    </source>
</evidence>
<dbReference type="CDD" id="cd07729">
    <property type="entry name" value="AHL_lactonase_MBL-fold"/>
    <property type="match status" value="1"/>
</dbReference>
<dbReference type="Proteomes" id="UP000218767">
    <property type="component" value="Unassembled WGS sequence"/>
</dbReference>
<evidence type="ECO:0000256" key="2">
    <source>
        <dbReference type="ARBA" id="ARBA00022723"/>
    </source>
</evidence>
<keyword evidence="2" id="KW-0479">Metal-binding</keyword>
<dbReference type="PANTHER" id="PTHR42978:SF3">
    <property type="entry name" value="BLR3078 PROTEIN"/>
    <property type="match status" value="1"/>
</dbReference>
<protein>
    <submittedName>
        <fullName evidence="7">N-acyl homoserine lactonase family protein</fullName>
    </submittedName>
</protein>
<sequence length="265" mass="29467">MRRILSVLILLASSSVQADLKLTVFDCGQLIFSDVSAFGLSNKETAVRELFVPCYLIQHDEHLMVWDAGLPLADVGQTSGNSRYEKSFLDQLADINIEPSDIDLVAFSHMHYDHVGAANAFTDSTLLIQETEAVAAFEHPEDNPVFRAELYNALRNTNRRSLNGDYDVFGDGSVRIISAPGHTPGHQVLYLDLSNYGPLILSGDLYHFEASRTLRRVPGFNTNVEETLNSMDKIEELLVTSGATFWIEHSKQLAESLNLAPAFYD</sequence>
<dbReference type="Gene3D" id="3.60.15.10">
    <property type="entry name" value="Ribonuclease Z/Hydroxyacylglutathione hydrolase-like"/>
    <property type="match status" value="1"/>
</dbReference>
<keyword evidence="5" id="KW-0732">Signal</keyword>
<dbReference type="GO" id="GO:0016787">
    <property type="term" value="F:hydrolase activity"/>
    <property type="evidence" value="ECO:0007669"/>
    <property type="project" value="UniProtKB-KW"/>
</dbReference>
<dbReference type="SMART" id="SM00849">
    <property type="entry name" value="Lactamase_B"/>
    <property type="match status" value="1"/>
</dbReference>
<dbReference type="InterPro" id="IPR036866">
    <property type="entry name" value="RibonucZ/Hydroxyglut_hydro"/>
</dbReference>
<dbReference type="InterPro" id="IPR001279">
    <property type="entry name" value="Metallo-B-lactamas"/>
</dbReference>
<keyword evidence="4" id="KW-0862">Zinc</keyword>
<dbReference type="SUPFAM" id="SSF56281">
    <property type="entry name" value="Metallo-hydrolase/oxidoreductase"/>
    <property type="match status" value="1"/>
</dbReference>
<gene>
    <name evidence="7" type="ORF">COB20_10965</name>
</gene>
<dbReference type="AlphaFoldDB" id="A0A2A4X2L3"/>
<dbReference type="GO" id="GO:0046872">
    <property type="term" value="F:metal ion binding"/>
    <property type="evidence" value="ECO:0007669"/>
    <property type="project" value="UniProtKB-KW"/>
</dbReference>
<evidence type="ECO:0000256" key="5">
    <source>
        <dbReference type="SAM" id="SignalP"/>
    </source>
</evidence>
<dbReference type="EMBL" id="NVUL01000059">
    <property type="protein sequence ID" value="PCI76297.1"/>
    <property type="molecule type" value="Genomic_DNA"/>
</dbReference>
<keyword evidence="3" id="KW-0378">Hydrolase</keyword>
<dbReference type="InterPro" id="IPR051013">
    <property type="entry name" value="MBL_superfamily_lactonases"/>
</dbReference>
<evidence type="ECO:0000256" key="1">
    <source>
        <dbReference type="ARBA" id="ARBA00007749"/>
    </source>
</evidence>
<evidence type="ECO:0000256" key="3">
    <source>
        <dbReference type="ARBA" id="ARBA00022801"/>
    </source>
</evidence>
<organism evidence="7 8">
    <name type="scientific">SAR86 cluster bacterium</name>
    <dbReference type="NCBI Taxonomy" id="2030880"/>
    <lineage>
        <taxon>Bacteria</taxon>
        <taxon>Pseudomonadati</taxon>
        <taxon>Pseudomonadota</taxon>
        <taxon>Gammaproteobacteria</taxon>
        <taxon>SAR86 cluster</taxon>
    </lineage>
</organism>